<keyword evidence="3" id="KW-1185">Reference proteome</keyword>
<proteinExistence type="predicted"/>
<sequence length="435" mass="50891">MLLKKSSLIFTLFTVLTYSLQAQNVDYTLRGRILDQGQTPLESATIICNNKGIGTTTDKNGFFNLSLRATSEDVLSFSFLGYKEKKINVQSFLNLPNGIIYLEEDITMLDEIVIGNKDLDDEISPREFFKKVYKSFNNSLPKYNYVSKAYYKEKIKYNGKHVLFAQSLGYAINMGSLQGASYLTKYKFFYKNTKLANVDTLWKEDIKKKYNLEYDSWLNGTANLNQFLRLLNSGVLSKNWKKFDFELDSSYYKNNQKVHRIRFKRGEFTGYVDCFAKTLKILEINYETPDFPTNPFNKHIKANVSISFHYFNDNVFLSNMTSSYNFENTYHVNTLKVISQKFSEFKMTSDEYWGANTIARNPYIFYSPNKWQKLGIENDSEIKVIKRDLAPNTTLEAQYLNNSGKWFYPSDSNSSYKKQFLKKMEQVEDKFYLNK</sequence>
<dbReference type="Pfam" id="PF13715">
    <property type="entry name" value="CarbopepD_reg_2"/>
    <property type="match status" value="1"/>
</dbReference>
<dbReference type="EMBL" id="BAABCY010000031">
    <property type="protein sequence ID" value="GAA3560988.1"/>
    <property type="molecule type" value="Genomic_DNA"/>
</dbReference>
<dbReference type="RefSeq" id="WP_345004704.1">
    <property type="nucleotide sequence ID" value="NZ_BAABCY010000031.1"/>
</dbReference>
<feature type="chain" id="PRO_5045591712" description="Carboxypeptidase-like regulatory domain-containing protein" evidence="1">
    <location>
        <begin position="23"/>
        <end position="435"/>
    </location>
</feature>
<evidence type="ECO:0000313" key="2">
    <source>
        <dbReference type="EMBL" id="GAA3560988.1"/>
    </source>
</evidence>
<dbReference type="SUPFAM" id="SSF49464">
    <property type="entry name" value="Carboxypeptidase regulatory domain-like"/>
    <property type="match status" value="1"/>
</dbReference>
<evidence type="ECO:0000313" key="3">
    <source>
        <dbReference type="Proteomes" id="UP001500954"/>
    </source>
</evidence>
<dbReference type="Proteomes" id="UP001500954">
    <property type="component" value="Unassembled WGS sequence"/>
</dbReference>
<feature type="signal peptide" evidence="1">
    <location>
        <begin position="1"/>
        <end position="22"/>
    </location>
</feature>
<organism evidence="2 3">
    <name type="scientific">Snuella lapsa</name>
    <dbReference type="NCBI Taxonomy" id="870481"/>
    <lineage>
        <taxon>Bacteria</taxon>
        <taxon>Pseudomonadati</taxon>
        <taxon>Bacteroidota</taxon>
        <taxon>Flavobacteriia</taxon>
        <taxon>Flavobacteriales</taxon>
        <taxon>Flavobacteriaceae</taxon>
        <taxon>Snuella</taxon>
    </lineage>
</organism>
<name>A0ABP6X662_9FLAO</name>
<accession>A0ABP6X662</accession>
<protein>
    <recommendedName>
        <fullName evidence="4">Carboxypeptidase-like regulatory domain-containing protein</fullName>
    </recommendedName>
</protein>
<comment type="caution">
    <text evidence="2">The sequence shown here is derived from an EMBL/GenBank/DDBJ whole genome shotgun (WGS) entry which is preliminary data.</text>
</comment>
<evidence type="ECO:0008006" key="4">
    <source>
        <dbReference type="Google" id="ProtNLM"/>
    </source>
</evidence>
<gene>
    <name evidence="2" type="ORF">GCM10022395_09600</name>
</gene>
<reference evidence="3" key="1">
    <citation type="journal article" date="2019" name="Int. J. Syst. Evol. Microbiol.">
        <title>The Global Catalogue of Microorganisms (GCM) 10K type strain sequencing project: providing services to taxonomists for standard genome sequencing and annotation.</title>
        <authorList>
            <consortium name="The Broad Institute Genomics Platform"/>
            <consortium name="The Broad Institute Genome Sequencing Center for Infectious Disease"/>
            <person name="Wu L."/>
            <person name="Ma J."/>
        </authorList>
    </citation>
    <scope>NUCLEOTIDE SEQUENCE [LARGE SCALE GENOMIC DNA]</scope>
    <source>
        <strain evidence="3">JCM 17111</strain>
    </source>
</reference>
<keyword evidence="1" id="KW-0732">Signal</keyword>
<dbReference type="InterPro" id="IPR008969">
    <property type="entry name" value="CarboxyPept-like_regulatory"/>
</dbReference>
<evidence type="ECO:0000256" key="1">
    <source>
        <dbReference type="SAM" id="SignalP"/>
    </source>
</evidence>